<dbReference type="OrthoDB" id="9805728at2"/>
<feature type="transmembrane region" description="Helical" evidence="1">
    <location>
        <begin position="6"/>
        <end position="23"/>
    </location>
</feature>
<keyword evidence="4" id="KW-1185">Reference proteome</keyword>
<dbReference type="PANTHER" id="PTHR15032">
    <property type="entry name" value="N-ACYL-PHOSPHATIDYLETHANOLAMINE-HYDROLYZING PHOSPHOLIPASE D"/>
    <property type="match status" value="1"/>
</dbReference>
<evidence type="ECO:0000313" key="3">
    <source>
        <dbReference type="EMBL" id="KAB2952375.1"/>
    </source>
</evidence>
<dbReference type="SUPFAM" id="SSF56281">
    <property type="entry name" value="Metallo-hydrolase/oxidoreductase"/>
    <property type="match status" value="1"/>
</dbReference>
<keyword evidence="1" id="KW-1133">Transmembrane helix</keyword>
<keyword evidence="1" id="KW-0472">Membrane</keyword>
<evidence type="ECO:0000313" key="4">
    <source>
        <dbReference type="Proteomes" id="UP000468766"/>
    </source>
</evidence>
<dbReference type="Gene3D" id="3.60.15.10">
    <property type="entry name" value="Ribonuclease Z/Hydroxyacylglutathione hydrolase-like"/>
    <property type="match status" value="1"/>
</dbReference>
<dbReference type="InterPro" id="IPR001279">
    <property type="entry name" value="Metallo-B-lactamas"/>
</dbReference>
<dbReference type="InterPro" id="IPR036866">
    <property type="entry name" value="RibonucZ/Hydroxyglut_hydro"/>
</dbReference>
<evidence type="ECO:0000259" key="2">
    <source>
        <dbReference type="SMART" id="SM00849"/>
    </source>
</evidence>
<proteinExistence type="predicted"/>
<keyword evidence="1" id="KW-0812">Transmembrane</keyword>
<dbReference type="Pfam" id="PF12706">
    <property type="entry name" value="Lactamase_B_2"/>
    <property type="match status" value="1"/>
</dbReference>
<dbReference type="Proteomes" id="UP000468766">
    <property type="component" value="Unassembled WGS sequence"/>
</dbReference>
<feature type="domain" description="Metallo-beta-lactamase" evidence="2">
    <location>
        <begin position="68"/>
        <end position="267"/>
    </location>
</feature>
<sequence>MIGPIIGIILFILLAAVALFFILPKYRPTAAYLALNLGREFTDKVKKPPKLLTVPMGKDNEVTLGWVGHSTWLVEMLGTRLITDPIFSKRAVFPKRLVAPAVQPEQIDSLQFVLLSHAHFDHLDLASLKALPEEAVIVLPAGDEAVVQDLPHKKVALKANESYSFEDLNFKTFQTRHKGERAMGQSSKLTLAYLIQKGDYSIFYIGDSAYSRELVEEVREACPQGIDAVLVPIAAYKPQEFQDDHCSPEDGLQMALEMGARSILPMHHETFQLSLEPIDEPLRRFKKAAEDLEVTKLINPLPIGGTLTIEKSPAKKDISKTYH</sequence>
<reference evidence="3 4" key="1">
    <citation type="submission" date="2019-10" db="EMBL/GenBank/DDBJ databases">
        <title>Whole-genome sequence of the extremophile Heliorestis acidaminivorans DSM 24790.</title>
        <authorList>
            <person name="Kyndt J.A."/>
            <person name="Meyer T.E."/>
        </authorList>
    </citation>
    <scope>NUCLEOTIDE SEQUENCE [LARGE SCALE GENOMIC DNA]</scope>
    <source>
        <strain evidence="3 4">DSM 24790</strain>
    </source>
</reference>
<dbReference type="AlphaFoldDB" id="A0A6I0EWE6"/>
<dbReference type="GO" id="GO:0005737">
    <property type="term" value="C:cytoplasm"/>
    <property type="evidence" value="ECO:0007669"/>
    <property type="project" value="TreeGrafter"/>
</dbReference>
<dbReference type="RefSeq" id="WP_151620263.1">
    <property type="nucleotide sequence ID" value="NZ_WBXO01000006.1"/>
</dbReference>
<protein>
    <recommendedName>
        <fullName evidence="2">Metallo-beta-lactamase domain-containing protein</fullName>
    </recommendedName>
</protein>
<comment type="caution">
    <text evidence="3">The sequence shown here is derived from an EMBL/GenBank/DDBJ whole genome shotgun (WGS) entry which is preliminary data.</text>
</comment>
<accession>A0A6I0EWE6</accession>
<organism evidence="3 4">
    <name type="scientific">Heliorestis acidaminivorans</name>
    <dbReference type="NCBI Taxonomy" id="553427"/>
    <lineage>
        <taxon>Bacteria</taxon>
        <taxon>Bacillati</taxon>
        <taxon>Bacillota</taxon>
        <taxon>Clostridia</taxon>
        <taxon>Eubacteriales</taxon>
        <taxon>Heliobacteriaceae</taxon>
        <taxon>Heliorestis</taxon>
    </lineage>
</organism>
<name>A0A6I0EWE6_9FIRM</name>
<dbReference type="PANTHER" id="PTHR15032:SF36">
    <property type="entry name" value="METALLO-BETA-LACTAMASE DOMAIN-CONTAINING PROTEIN"/>
    <property type="match status" value="1"/>
</dbReference>
<evidence type="ECO:0000256" key="1">
    <source>
        <dbReference type="SAM" id="Phobius"/>
    </source>
</evidence>
<dbReference type="EMBL" id="WBXO01000006">
    <property type="protein sequence ID" value="KAB2952375.1"/>
    <property type="molecule type" value="Genomic_DNA"/>
</dbReference>
<dbReference type="SMART" id="SM00849">
    <property type="entry name" value="Lactamase_B"/>
    <property type="match status" value="1"/>
</dbReference>
<gene>
    <name evidence="3" type="ORF">F9B85_09480</name>
</gene>